<sequence length="976" mass="108722">MLAFSPLFRMSLDSEDRQLPECSASIHIDKHSKVSYTREFILSLSELEICQKLPSGIDHSILSELESTSLATTPDRQRVLGGLPSQGFRRNDYGSSPPPRGVYGRWDNRFSARSDQESDAHSVRDSESIRRPTNQPRRPGQSSEHDGLLGSGSFSRPSVYTPSGVPPPKPRGSDQYQHNKSNEPYQPPRPYKAGPQSRRDATDSFNNETFGSDDSASHDKVEEERRRRASFELMRKEQHKTALPKKQLLDLDKNETDCLSDPVMPSLAEDVNAERKIYGRKELDASTNLPETDNDSGKSSLLSQGSASRPLIPPGFRNALLEKDSGHKALIHPSLKQAGKPETAESLVHSATGPIQNVIFDSLDKQSSLSSKELCPINQQLDDKSIIVPPLKKGNQIDVSDKRDWMDENIHHPSGIFDAQKLMENPEIIEHGAVFPGQKFEGKSKLNQSASMLDKIFGGSVLMDDESENQKTNPDDKWNSRNIQSSKFAHWFSEEDNKQKDDASTNIPKDVLPLIDGGDVSRTQVCDVVNSIDTILSNALSAVSPDVCEPPQSATGKDDPVPTVLTCEDLEQTILSEYSEKSSNLQSLFPSWSANSKPKEQREEPVDDHASQHLLSLLQKGPDLENNNKFPNSSTEDNNKSVDEETHTLGKAITLETLFGSAFMNELQSMQAPVSVGQKDGFESQTEVNLADRERTNKIDKTDNLLGLDDSQTELNLKYQNDRSSYKNSDSVRLQRFQLPEDESLIFSSGNTVNPKVSPYGDDRTLNQGEFLLPSGSRGASIPHGARDHQVETEMFHNLPAQPSASLFYPMQYSQGRSSPVHPFETLPSHSNSQMKFLGPDITSHQFSGNMMRPLIHHAGFDHPNQHNMQMQGNYPHMLHDQMRSGPAPRPGSNQPAAFFQERNQMLNFPFGVRPPRQPSIDGFGIPMPGNQPPEAIQRRLEMEIRGSPKQIHPFAATANSQGMYGHELDIGLRYR</sequence>
<feature type="compositionally biased region" description="Polar residues" evidence="1">
    <location>
        <begin position="131"/>
        <end position="142"/>
    </location>
</feature>
<feature type="compositionally biased region" description="Basic and acidic residues" evidence="1">
    <location>
        <begin position="106"/>
        <end position="130"/>
    </location>
</feature>
<feature type="compositionally biased region" description="Basic and acidic residues" evidence="1">
    <location>
        <begin position="597"/>
        <end position="611"/>
    </location>
</feature>
<protein>
    <submittedName>
        <fullName evidence="2">Uncharacterized protein</fullName>
    </submittedName>
</protein>
<feature type="compositionally biased region" description="Basic and acidic residues" evidence="1">
    <location>
        <begin position="247"/>
        <end position="256"/>
    </location>
</feature>
<reference evidence="2" key="1">
    <citation type="submission" date="2022-07" db="EMBL/GenBank/DDBJ databases">
        <authorList>
            <person name="Macas J."/>
            <person name="Novak P."/>
            <person name="Neumann P."/>
        </authorList>
    </citation>
    <scope>NUCLEOTIDE SEQUENCE</scope>
</reference>
<comment type="caution">
    <text evidence="2">The sequence shown here is derived from an EMBL/GenBank/DDBJ whole genome shotgun (WGS) entry which is preliminary data.</text>
</comment>
<dbReference type="PANTHER" id="PTHR34802">
    <property type="entry name" value="CHORISMATE SYNTHASE"/>
    <property type="match status" value="1"/>
</dbReference>
<feature type="region of interest" description="Disordered" evidence="1">
    <location>
        <begin position="282"/>
        <end position="316"/>
    </location>
</feature>
<organism evidence="2 3">
    <name type="scientific">Cuscuta europaea</name>
    <name type="common">European dodder</name>
    <dbReference type="NCBI Taxonomy" id="41803"/>
    <lineage>
        <taxon>Eukaryota</taxon>
        <taxon>Viridiplantae</taxon>
        <taxon>Streptophyta</taxon>
        <taxon>Embryophyta</taxon>
        <taxon>Tracheophyta</taxon>
        <taxon>Spermatophyta</taxon>
        <taxon>Magnoliopsida</taxon>
        <taxon>eudicotyledons</taxon>
        <taxon>Gunneridae</taxon>
        <taxon>Pentapetalae</taxon>
        <taxon>asterids</taxon>
        <taxon>lamiids</taxon>
        <taxon>Solanales</taxon>
        <taxon>Convolvulaceae</taxon>
        <taxon>Cuscuteae</taxon>
        <taxon>Cuscuta</taxon>
        <taxon>Cuscuta subgen. Cuscuta</taxon>
    </lineage>
</organism>
<keyword evidence="3" id="KW-1185">Reference proteome</keyword>
<feature type="compositionally biased region" description="Polar residues" evidence="1">
    <location>
        <begin position="174"/>
        <end position="184"/>
    </location>
</feature>
<proteinExistence type="predicted"/>
<gene>
    <name evidence="2" type="ORF">CEURO_LOCUS13711</name>
</gene>
<feature type="compositionally biased region" description="Polar residues" evidence="1">
    <location>
        <begin position="203"/>
        <end position="214"/>
    </location>
</feature>
<dbReference type="Proteomes" id="UP001152484">
    <property type="component" value="Unassembled WGS sequence"/>
</dbReference>
<feature type="compositionally biased region" description="Basic and acidic residues" evidence="1">
    <location>
        <begin position="215"/>
        <end position="240"/>
    </location>
</feature>
<feature type="region of interest" description="Disordered" evidence="1">
    <location>
        <begin position="589"/>
        <end position="645"/>
    </location>
</feature>
<name>A0A9P0ZDY6_CUSEU</name>
<evidence type="ECO:0000313" key="3">
    <source>
        <dbReference type="Proteomes" id="UP001152484"/>
    </source>
</evidence>
<dbReference type="PANTHER" id="PTHR34802:SF1">
    <property type="entry name" value="CHORISMATE SYNTHASE"/>
    <property type="match status" value="1"/>
</dbReference>
<evidence type="ECO:0000256" key="1">
    <source>
        <dbReference type="SAM" id="MobiDB-lite"/>
    </source>
</evidence>
<accession>A0A9P0ZDY6</accession>
<feature type="compositionally biased region" description="Polar residues" evidence="1">
    <location>
        <begin position="625"/>
        <end position="636"/>
    </location>
</feature>
<feature type="compositionally biased region" description="Polar residues" evidence="1">
    <location>
        <begin position="152"/>
        <end position="161"/>
    </location>
</feature>
<dbReference type="EMBL" id="CAMAPE010000035">
    <property type="protein sequence ID" value="CAH9097152.1"/>
    <property type="molecule type" value="Genomic_DNA"/>
</dbReference>
<dbReference type="OrthoDB" id="1923709at2759"/>
<feature type="region of interest" description="Disordered" evidence="1">
    <location>
        <begin position="76"/>
        <end position="265"/>
    </location>
</feature>
<dbReference type="AlphaFoldDB" id="A0A9P0ZDY6"/>
<feature type="compositionally biased region" description="Polar residues" evidence="1">
    <location>
        <begin position="285"/>
        <end position="307"/>
    </location>
</feature>
<feature type="region of interest" description="Disordered" evidence="1">
    <location>
        <begin position="544"/>
        <end position="563"/>
    </location>
</feature>
<evidence type="ECO:0000313" key="2">
    <source>
        <dbReference type="EMBL" id="CAH9097152.1"/>
    </source>
</evidence>